<accession>A0A2W4C9T8</accession>
<dbReference type="RefSeq" id="WP_111163050.1">
    <property type="nucleotide sequence ID" value="NZ_PCDP01000059.1"/>
</dbReference>
<evidence type="ECO:0000313" key="4">
    <source>
        <dbReference type="EMBL" id="PZM09671.1"/>
    </source>
</evidence>
<evidence type="ECO:0000256" key="2">
    <source>
        <dbReference type="ARBA" id="ARBA00022737"/>
    </source>
</evidence>
<dbReference type="SUPFAM" id="SSF53697">
    <property type="entry name" value="SIS domain"/>
    <property type="match status" value="1"/>
</dbReference>
<evidence type="ECO:0000259" key="3">
    <source>
        <dbReference type="PROSITE" id="PS51464"/>
    </source>
</evidence>
<dbReference type="GO" id="GO:1901135">
    <property type="term" value="P:carbohydrate derivative metabolic process"/>
    <property type="evidence" value="ECO:0007669"/>
    <property type="project" value="InterPro"/>
</dbReference>
<dbReference type="InterPro" id="IPR046348">
    <property type="entry name" value="SIS_dom_sf"/>
</dbReference>
<proteinExistence type="predicted"/>
<sequence>MSDTQSLMLTEAGEAPQVVATLLEKEKPVFAEIARLFSTAKPSVITTAARGSSDHAATFFKYLFEISCGIPVASIGPSIASVYDTPLHLKGGIHFTVSQSGGSPDIIALQAAAKLGGATTIAVVNVTDSPLAKQADIVLDLNAGAEKSVAATKSFIAAVAALSGVTAAISGSSELNAGLARLPEALAATSGIDASAAEDVLFNATSLYTGGRGPAFAIALEAALKAKETAGLHAEAFSLAELMHGPMRLVQPGFPIVAFAPDDAAFANNAQALERLQKLGATAVSFSTTALPGVNLRTPSTGNGLLDPLVSSLCYYRLIESVTRRKGFDPDKPANLLKVTETM</sequence>
<keyword evidence="1 4" id="KW-0032">Aminotransferase</keyword>
<dbReference type="Pfam" id="PF01380">
    <property type="entry name" value="SIS"/>
    <property type="match status" value="2"/>
</dbReference>
<feature type="domain" description="SIS" evidence="3">
    <location>
        <begin position="197"/>
        <end position="328"/>
    </location>
</feature>
<dbReference type="OrthoDB" id="9761808at2"/>
<dbReference type="GO" id="GO:0097367">
    <property type="term" value="F:carbohydrate derivative binding"/>
    <property type="evidence" value="ECO:0007669"/>
    <property type="project" value="InterPro"/>
</dbReference>
<dbReference type="AlphaFoldDB" id="A0A2W4C9T8"/>
<dbReference type="InterPro" id="IPR001347">
    <property type="entry name" value="SIS_dom"/>
</dbReference>
<dbReference type="CDD" id="cd05009">
    <property type="entry name" value="SIS_GlmS_GlmD_2"/>
    <property type="match status" value="1"/>
</dbReference>
<organism evidence="4 5">
    <name type="scientific">Rhizobium tubonense</name>
    <dbReference type="NCBI Taxonomy" id="484088"/>
    <lineage>
        <taxon>Bacteria</taxon>
        <taxon>Pseudomonadati</taxon>
        <taxon>Pseudomonadota</taxon>
        <taxon>Alphaproteobacteria</taxon>
        <taxon>Hyphomicrobiales</taxon>
        <taxon>Rhizobiaceae</taxon>
        <taxon>Rhizobium/Agrobacterium group</taxon>
        <taxon>Rhizobium</taxon>
    </lineage>
</organism>
<reference evidence="4 5" key="1">
    <citation type="journal article" date="2018" name="Sci. Rep.">
        <title>Rhizobium tumorigenes sp. nov., a novel plant tumorigenic bacterium isolated from cane gall tumors on thornless blackberry.</title>
        <authorList>
            <person name="Kuzmanovi N."/>
            <person name="Smalla K."/>
            <person name="Gronow S."/>
            <person name="PuBawska J."/>
        </authorList>
    </citation>
    <scope>NUCLEOTIDE SEQUENCE [LARGE SCALE GENOMIC DNA]</scope>
    <source>
        <strain evidence="4 5">CCBAU 85046</strain>
    </source>
</reference>
<dbReference type="Proteomes" id="UP000248925">
    <property type="component" value="Unassembled WGS sequence"/>
</dbReference>
<evidence type="ECO:0000256" key="1">
    <source>
        <dbReference type="ARBA" id="ARBA00022576"/>
    </source>
</evidence>
<keyword evidence="5" id="KW-1185">Reference proteome</keyword>
<dbReference type="CDD" id="cd05008">
    <property type="entry name" value="SIS_GlmS_GlmD_1"/>
    <property type="match status" value="1"/>
</dbReference>
<comment type="caution">
    <text evidence="4">The sequence shown here is derived from an EMBL/GenBank/DDBJ whole genome shotgun (WGS) entry which is preliminary data.</text>
</comment>
<keyword evidence="4" id="KW-0808">Transferase</keyword>
<name>A0A2W4C9T8_9HYPH</name>
<dbReference type="Gene3D" id="3.40.50.10490">
    <property type="entry name" value="Glucose-6-phosphate isomerase like protein, domain 1"/>
    <property type="match status" value="2"/>
</dbReference>
<dbReference type="PROSITE" id="PS51464">
    <property type="entry name" value="SIS"/>
    <property type="match status" value="2"/>
</dbReference>
<keyword evidence="2" id="KW-0677">Repeat</keyword>
<dbReference type="PANTHER" id="PTHR10937">
    <property type="entry name" value="GLUCOSAMINE--FRUCTOSE-6-PHOSPHATE AMINOTRANSFERASE, ISOMERIZING"/>
    <property type="match status" value="1"/>
</dbReference>
<dbReference type="InterPro" id="IPR035466">
    <property type="entry name" value="GlmS/AgaS_SIS"/>
</dbReference>
<dbReference type="PANTHER" id="PTHR10937:SF8">
    <property type="entry name" value="AMINOTRANSFERASE-RELATED"/>
    <property type="match status" value="1"/>
</dbReference>
<evidence type="ECO:0000313" key="5">
    <source>
        <dbReference type="Proteomes" id="UP000248925"/>
    </source>
</evidence>
<gene>
    <name evidence="4" type="ORF">CPY51_25680</name>
</gene>
<dbReference type="EMBL" id="PCDP01000059">
    <property type="protein sequence ID" value="PZM09671.1"/>
    <property type="molecule type" value="Genomic_DNA"/>
</dbReference>
<dbReference type="InterPro" id="IPR035490">
    <property type="entry name" value="GlmS/FrlB_SIS"/>
</dbReference>
<feature type="domain" description="SIS" evidence="3">
    <location>
        <begin position="33"/>
        <end position="177"/>
    </location>
</feature>
<dbReference type="GO" id="GO:0008483">
    <property type="term" value="F:transaminase activity"/>
    <property type="evidence" value="ECO:0007669"/>
    <property type="project" value="UniProtKB-KW"/>
</dbReference>
<protein>
    <submittedName>
        <fullName evidence="4">Aminotransferase</fullName>
    </submittedName>
</protein>